<organism evidence="1 2">
    <name type="scientific">Echinicola pacifica</name>
    <dbReference type="NCBI Taxonomy" id="346377"/>
    <lineage>
        <taxon>Bacteria</taxon>
        <taxon>Pseudomonadati</taxon>
        <taxon>Bacteroidota</taxon>
        <taxon>Cytophagia</taxon>
        <taxon>Cytophagales</taxon>
        <taxon>Cyclobacteriaceae</taxon>
        <taxon>Echinicola</taxon>
    </lineage>
</organism>
<dbReference type="Proteomes" id="UP000619457">
    <property type="component" value="Unassembled WGS sequence"/>
</dbReference>
<reference evidence="1" key="2">
    <citation type="submission" date="2020-09" db="EMBL/GenBank/DDBJ databases">
        <authorList>
            <person name="Sun Q."/>
            <person name="Kim S."/>
        </authorList>
    </citation>
    <scope>NUCLEOTIDE SEQUENCE</scope>
    <source>
        <strain evidence="1">KCTC 12368</strain>
    </source>
</reference>
<proteinExistence type="predicted"/>
<accession>A0A918UU19</accession>
<keyword evidence="2" id="KW-1185">Reference proteome</keyword>
<evidence type="ECO:0008006" key="3">
    <source>
        <dbReference type="Google" id="ProtNLM"/>
    </source>
</evidence>
<sequence length="403" mass="45355">MVDIDSLNTTNPYVFTAGGDISDYFGTTEATAYSRLNFSTSAIVPDEDALLDSARFSVDVTSLTAEDLDDAKTFSAHMLTEQILDTTYYNFDHIPYQESPFATGSFMLKENSDTVLLMNMDEALANDMFTKLKSDDPVFHDIFSFRNYFPGFALKGAPEQQTTINVRPGVSTGIKFYYRNSSEDTVSSIYTIYSSNSRHFNGMVNDATGTPTEIIKEKNTAYDPGQIKGSKSLRGLVVKLDMEPLSNFLDTVQQVVFNYAEISLGPVENFPESKYVPSYMIAYFTDDTNKILTRESDGALYSIQSGSFQVVTDEDGNVLPYIGTTTTNPLIFNSEKFTYFQIITDYVDGLYRNDVMRTDLLLYPRTPNSSASPPYSNDIIRSMREYEVNQNSIKLKIYYSKLN</sequence>
<dbReference type="EMBL" id="BMWX01000005">
    <property type="protein sequence ID" value="GGZ35400.1"/>
    <property type="molecule type" value="Genomic_DNA"/>
</dbReference>
<evidence type="ECO:0000313" key="2">
    <source>
        <dbReference type="Proteomes" id="UP000619457"/>
    </source>
</evidence>
<dbReference type="AlphaFoldDB" id="A0A918UU19"/>
<reference evidence="1" key="1">
    <citation type="journal article" date="2014" name="Int. J. Syst. Evol. Microbiol.">
        <title>Complete genome sequence of Corynebacterium casei LMG S-19264T (=DSM 44701T), isolated from a smear-ripened cheese.</title>
        <authorList>
            <consortium name="US DOE Joint Genome Institute (JGI-PGF)"/>
            <person name="Walter F."/>
            <person name="Albersmeier A."/>
            <person name="Kalinowski J."/>
            <person name="Ruckert C."/>
        </authorList>
    </citation>
    <scope>NUCLEOTIDE SEQUENCE</scope>
    <source>
        <strain evidence="1">KCTC 12368</strain>
    </source>
</reference>
<comment type="caution">
    <text evidence="1">The sequence shown here is derived from an EMBL/GenBank/DDBJ whole genome shotgun (WGS) entry which is preliminary data.</text>
</comment>
<evidence type="ECO:0000313" key="1">
    <source>
        <dbReference type="EMBL" id="GGZ35400.1"/>
    </source>
</evidence>
<protein>
    <recommendedName>
        <fullName evidence="3">DUF4270 domain-containing protein</fullName>
    </recommendedName>
</protein>
<name>A0A918UU19_9BACT</name>
<gene>
    <name evidence="1" type="ORF">GCM10007049_31030</name>
</gene>